<dbReference type="Proteomes" id="UP000253891">
    <property type="component" value="Unassembled WGS sequence"/>
</dbReference>
<dbReference type="OrthoDB" id="2141503at2"/>
<organism evidence="1 2">
    <name type="scientific">Fructobacillus ficulneus</name>
    <dbReference type="NCBI Taxonomy" id="157463"/>
    <lineage>
        <taxon>Bacteria</taxon>
        <taxon>Bacillati</taxon>
        <taxon>Bacillota</taxon>
        <taxon>Bacilli</taxon>
        <taxon>Lactobacillales</taxon>
        <taxon>Lactobacillaceae</taxon>
        <taxon>Fructobacillus</taxon>
    </lineage>
</organism>
<dbReference type="EMBL" id="DF968005">
    <property type="protein sequence ID" value="GAP00134.1"/>
    <property type="molecule type" value="Genomic_DNA"/>
</dbReference>
<keyword evidence="2" id="KW-1185">Reference proteome</keyword>
<protein>
    <submittedName>
        <fullName evidence="1">Uncharacterized protein</fullName>
    </submittedName>
</protein>
<sequence>MNNFKILQQLSQQSFDQTVQKTGMAKANLEEFAQGHVVFTTAQLEHLCLHYSESLDNRGNQSQDSANHPIHIRLSVDYLLNLGLTLSDWISLKWALEGEWQGDKLVVGFFNDDHKLVKFVESPAQFTTAFAGYLILALNGKFTPYVDEIHGNDHYDWRILRYQTPTAFKDITNEIAQTPLTEIQP</sequence>
<dbReference type="STRING" id="157463.GCA_001047075_01043"/>
<dbReference type="RefSeq" id="WP_061993477.1">
    <property type="nucleotide sequence ID" value="NZ_DF968005.1"/>
</dbReference>
<reference evidence="1 2" key="1">
    <citation type="journal article" date="2015" name="BMC Genomics">
        <title>Comparative genomics of Fructobacillus spp. and Leuconostoc spp. reveals niche-specific evolution of Fructobacillus spp.</title>
        <authorList>
            <person name="Endo A."/>
            <person name="Tanizawa Y."/>
            <person name="Tanaka N."/>
            <person name="Maeno S."/>
            <person name="Kumar H."/>
            <person name="Shiwa Y."/>
            <person name="Okada S."/>
            <person name="Yoshikawa H."/>
            <person name="Dicks L."/>
            <person name="Nakagawa J."/>
            <person name="Arita M."/>
        </authorList>
    </citation>
    <scope>NUCLEOTIDE SEQUENCE [LARGE SCALE GENOMIC DNA]</scope>
    <source>
        <strain evidence="1 2">JCM 12225</strain>
    </source>
</reference>
<gene>
    <name evidence="1" type="ORF">FFIC_281410</name>
</gene>
<name>A0A0K8MIX7_9LACO</name>
<evidence type="ECO:0000313" key="1">
    <source>
        <dbReference type="EMBL" id="GAP00134.1"/>
    </source>
</evidence>
<evidence type="ECO:0000313" key="2">
    <source>
        <dbReference type="Proteomes" id="UP000253891"/>
    </source>
</evidence>
<dbReference type="AlphaFoldDB" id="A0A0K8MIX7"/>
<accession>A0A0K8MIX7</accession>
<proteinExistence type="predicted"/>